<dbReference type="SUPFAM" id="SSF81336">
    <property type="entry name" value="F1F0 ATP synthase subunit A"/>
    <property type="match status" value="1"/>
</dbReference>
<feature type="transmembrane region" description="Helical" evidence="11">
    <location>
        <begin position="180"/>
        <end position="201"/>
    </location>
</feature>
<feature type="transmembrane region" description="Helical" evidence="11">
    <location>
        <begin position="222"/>
        <end position="242"/>
    </location>
</feature>
<dbReference type="PANTHER" id="PTHR42823:SF3">
    <property type="entry name" value="ATP SYNTHASE SUBUNIT A, CHLOROPLASTIC"/>
    <property type="match status" value="1"/>
</dbReference>
<evidence type="ECO:0000256" key="7">
    <source>
        <dbReference type="ARBA" id="ARBA00022989"/>
    </source>
</evidence>
<dbReference type="Pfam" id="PF00119">
    <property type="entry name" value="ATP-synt_A"/>
    <property type="match status" value="1"/>
</dbReference>
<feature type="transmembrane region" description="Helical" evidence="11">
    <location>
        <begin position="248"/>
        <end position="271"/>
    </location>
</feature>
<reference evidence="14" key="1">
    <citation type="journal article" date="2019" name="Int. J. Syst. Evol. Microbiol.">
        <title>The Global Catalogue of Microorganisms (GCM) 10K type strain sequencing project: providing services to taxonomists for standard genome sequencing and annotation.</title>
        <authorList>
            <consortium name="The Broad Institute Genomics Platform"/>
            <consortium name="The Broad Institute Genome Sequencing Center for Infectious Disease"/>
            <person name="Wu L."/>
            <person name="Ma J."/>
        </authorList>
    </citation>
    <scope>NUCLEOTIDE SEQUENCE [LARGE SCALE GENOMIC DNA]</scope>
    <source>
        <strain evidence="14">KACC 11407</strain>
    </source>
</reference>
<dbReference type="NCBIfam" id="TIGR01131">
    <property type="entry name" value="ATP_synt_6_or_A"/>
    <property type="match status" value="1"/>
</dbReference>
<dbReference type="InterPro" id="IPR035908">
    <property type="entry name" value="F0_ATP_A_sf"/>
</dbReference>
<sequence length="277" mass="29949">MSESSGGGLTGYIQHHLTHNQAVHGAPADPSNFNWDSWAVALGLGLLFVLWFGRAARKATAGVPSKAQAFVELIVEFVDGQVRDTFHGDRRSVTPLALTIFMWIVFMNTMDLIPLDLPGMLVTLVGGEEAAHHTFFRIVPTADLNTTLGISSSVFLILIGHAWSAKGGMGFGKELLTAPFHAHGFGAIVLAPVNLVMNIIEWLVKPISLAMRLFGNMYGGELVFMLIAGLMAGWVTFLPGVIANAAWGIFHILIILLQAFIFMILTVVYIAGAREGH</sequence>
<dbReference type="CDD" id="cd00310">
    <property type="entry name" value="ATP-synt_Fo_a_6"/>
    <property type="match status" value="1"/>
</dbReference>
<keyword evidence="10 11" id="KW-0066">ATP synthesis</keyword>
<evidence type="ECO:0000256" key="3">
    <source>
        <dbReference type="ARBA" id="ARBA00022448"/>
    </source>
</evidence>
<evidence type="ECO:0000256" key="5">
    <source>
        <dbReference type="ARBA" id="ARBA00022692"/>
    </source>
</evidence>
<comment type="caution">
    <text evidence="13">The sequence shown here is derived from an EMBL/GenBank/DDBJ whole genome shotgun (WGS) entry which is preliminary data.</text>
</comment>
<dbReference type="InterPro" id="IPR045082">
    <property type="entry name" value="ATP_syn_F0_a_bact/chloroplast"/>
</dbReference>
<evidence type="ECO:0000256" key="4">
    <source>
        <dbReference type="ARBA" id="ARBA00022547"/>
    </source>
</evidence>
<proteinExistence type="inferred from homology"/>
<evidence type="ECO:0000313" key="14">
    <source>
        <dbReference type="Proteomes" id="UP001596036"/>
    </source>
</evidence>
<comment type="subcellular location">
    <subcellularLocation>
        <location evidence="11 12">Cell membrane</location>
        <topology evidence="11 12">Multi-pass membrane protein</topology>
    </subcellularLocation>
    <subcellularLocation>
        <location evidence="1">Membrane</location>
        <topology evidence="1">Multi-pass membrane protein</topology>
    </subcellularLocation>
</comment>
<evidence type="ECO:0000256" key="2">
    <source>
        <dbReference type="ARBA" id="ARBA00006810"/>
    </source>
</evidence>
<evidence type="ECO:0000256" key="12">
    <source>
        <dbReference type="RuleBase" id="RU000483"/>
    </source>
</evidence>
<evidence type="ECO:0000256" key="6">
    <source>
        <dbReference type="ARBA" id="ARBA00022781"/>
    </source>
</evidence>
<keyword evidence="4 11" id="KW-0138">CF(0)</keyword>
<comment type="similarity">
    <text evidence="2 11 12">Belongs to the ATPase A chain family.</text>
</comment>
<evidence type="ECO:0000256" key="8">
    <source>
        <dbReference type="ARBA" id="ARBA00023065"/>
    </source>
</evidence>
<dbReference type="PROSITE" id="PS00449">
    <property type="entry name" value="ATPASE_A"/>
    <property type="match status" value="1"/>
</dbReference>
<keyword evidence="5 11" id="KW-0812">Transmembrane</keyword>
<comment type="function">
    <text evidence="11 12">Key component of the proton channel; it plays a direct role in the translocation of protons across the membrane.</text>
</comment>
<dbReference type="NCBIfam" id="NF004477">
    <property type="entry name" value="PRK05815.1-1"/>
    <property type="match status" value="1"/>
</dbReference>
<keyword evidence="3 11" id="KW-0813">Transport</keyword>
<gene>
    <name evidence="11 13" type="primary">atpB</name>
    <name evidence="13" type="ORF">ACFPN1_13385</name>
</gene>
<keyword evidence="11" id="KW-1003">Cell membrane</keyword>
<name>A0ABW0SPL3_9GAMM</name>
<evidence type="ECO:0000313" key="13">
    <source>
        <dbReference type="EMBL" id="MFC5571053.1"/>
    </source>
</evidence>
<dbReference type="PANTHER" id="PTHR42823">
    <property type="entry name" value="ATP SYNTHASE SUBUNIT A, CHLOROPLASTIC"/>
    <property type="match status" value="1"/>
</dbReference>
<keyword evidence="7 11" id="KW-1133">Transmembrane helix</keyword>
<dbReference type="Gene3D" id="1.20.120.220">
    <property type="entry name" value="ATP synthase, F0 complex, subunit A"/>
    <property type="match status" value="1"/>
</dbReference>
<evidence type="ECO:0000256" key="10">
    <source>
        <dbReference type="ARBA" id="ARBA00023310"/>
    </source>
</evidence>
<dbReference type="RefSeq" id="WP_386755618.1">
    <property type="nucleotide sequence ID" value="NZ_JBHSNM010000005.1"/>
</dbReference>
<dbReference type="Proteomes" id="UP001596036">
    <property type="component" value="Unassembled WGS sequence"/>
</dbReference>
<protein>
    <recommendedName>
        <fullName evidence="11 12">ATP synthase subunit a</fullName>
    </recommendedName>
    <alternativeName>
        <fullName evidence="11">ATP synthase F0 sector subunit a</fullName>
    </alternativeName>
    <alternativeName>
        <fullName evidence="11">F-ATPase subunit 6</fullName>
    </alternativeName>
</protein>
<dbReference type="InterPro" id="IPR023011">
    <property type="entry name" value="ATP_synth_F0_asu_AS"/>
</dbReference>
<evidence type="ECO:0000256" key="11">
    <source>
        <dbReference type="HAMAP-Rule" id="MF_01393"/>
    </source>
</evidence>
<accession>A0ABW0SPL3</accession>
<keyword evidence="14" id="KW-1185">Reference proteome</keyword>
<dbReference type="EMBL" id="JBHSNM010000005">
    <property type="protein sequence ID" value="MFC5571053.1"/>
    <property type="molecule type" value="Genomic_DNA"/>
</dbReference>
<dbReference type="InterPro" id="IPR000568">
    <property type="entry name" value="ATP_synth_F0_asu"/>
</dbReference>
<keyword evidence="9 11" id="KW-0472">Membrane</keyword>
<keyword evidence="6 11" id="KW-0375">Hydrogen ion transport</keyword>
<evidence type="ECO:0000256" key="1">
    <source>
        <dbReference type="ARBA" id="ARBA00004141"/>
    </source>
</evidence>
<keyword evidence="8 11" id="KW-0406">Ion transport</keyword>
<evidence type="ECO:0000256" key="9">
    <source>
        <dbReference type="ARBA" id="ARBA00023136"/>
    </source>
</evidence>
<dbReference type="HAMAP" id="MF_01393">
    <property type="entry name" value="ATP_synth_a_bact"/>
    <property type="match status" value="1"/>
</dbReference>
<feature type="transmembrane region" description="Helical" evidence="11">
    <location>
        <begin position="37"/>
        <end position="56"/>
    </location>
</feature>
<feature type="transmembrane region" description="Helical" evidence="11">
    <location>
        <begin position="93"/>
        <end position="113"/>
    </location>
</feature>
<organism evidence="13 14">
    <name type="scientific">Lysobacter yangpyeongensis</name>
    <dbReference type="NCBI Taxonomy" id="346182"/>
    <lineage>
        <taxon>Bacteria</taxon>
        <taxon>Pseudomonadati</taxon>
        <taxon>Pseudomonadota</taxon>
        <taxon>Gammaproteobacteria</taxon>
        <taxon>Lysobacterales</taxon>
        <taxon>Lysobacteraceae</taxon>
        <taxon>Lysobacter</taxon>
    </lineage>
</organism>